<proteinExistence type="predicted"/>
<reference evidence="1" key="1">
    <citation type="submission" date="2018-04" db="EMBL/GenBank/DDBJ databases">
        <title>Comparative Analysis of Homologous Sequences of Saccharum officinarum and Saccharum spontaneum Reveals Independent Polyploidization Events.</title>
        <authorList>
            <person name="Sharma A."/>
            <person name="Song J."/>
            <person name="Lin Q."/>
            <person name="Singh R."/>
            <person name="Ramos N."/>
            <person name="Wang K."/>
            <person name="Zhang J."/>
            <person name="Ming R."/>
            <person name="Yu Q."/>
        </authorList>
    </citation>
    <scope>NUCLEOTIDE SEQUENCE</scope>
</reference>
<accession>A0A678TPZ8</accession>
<name>A0A678TPZ8_SACSP</name>
<sequence length="113" mass="13132">MEALSNVLNKPYMLKVHVVRSETAMTDVLREIDGQRSRFIQCMIIPVHHWETRLTPRKKSMLKNARGKGIELDGNNKRMQLIRGVVKPIIKEKSNMLLELPVVMHPNINIVMY</sequence>
<dbReference type="AlphaFoldDB" id="A0A678TPZ8"/>
<organism evidence="1">
    <name type="scientific">Saccharum spontaneum</name>
    <name type="common">Wild sugarcane</name>
    <dbReference type="NCBI Taxonomy" id="62335"/>
    <lineage>
        <taxon>Eukaryota</taxon>
        <taxon>Viridiplantae</taxon>
        <taxon>Streptophyta</taxon>
        <taxon>Embryophyta</taxon>
        <taxon>Tracheophyta</taxon>
        <taxon>Spermatophyta</taxon>
        <taxon>Magnoliopsida</taxon>
        <taxon>Liliopsida</taxon>
        <taxon>Poales</taxon>
        <taxon>Poaceae</taxon>
        <taxon>PACMAD clade</taxon>
        <taxon>Panicoideae</taxon>
        <taxon>Andropogonodae</taxon>
        <taxon>Andropogoneae</taxon>
        <taxon>Saccharinae</taxon>
        <taxon>Saccharum</taxon>
        <taxon>Saccharum officinarum species complex</taxon>
    </lineage>
</organism>
<dbReference type="EMBL" id="MH182540">
    <property type="protein sequence ID" value="AWA44897.1"/>
    <property type="molecule type" value="Genomic_DNA"/>
</dbReference>
<gene>
    <name evidence="1" type="ORF">SS16G14_000004</name>
</gene>
<protein>
    <submittedName>
        <fullName evidence="1">Uncharacterized protein</fullName>
    </submittedName>
</protein>
<evidence type="ECO:0000313" key="1">
    <source>
        <dbReference type="EMBL" id="AWA44897.1"/>
    </source>
</evidence>